<protein>
    <recommendedName>
        <fullName evidence="3">SH3b domain-containing protein</fullName>
    </recommendedName>
</protein>
<evidence type="ECO:0000256" key="1">
    <source>
        <dbReference type="SAM" id="MobiDB-lite"/>
    </source>
</evidence>
<proteinExistence type="predicted"/>
<keyword evidence="5" id="KW-1185">Reference proteome</keyword>
<dbReference type="Proteomes" id="UP000287188">
    <property type="component" value="Unassembled WGS sequence"/>
</dbReference>
<dbReference type="InterPro" id="IPR003646">
    <property type="entry name" value="SH3-like_bac-type"/>
</dbReference>
<reference evidence="5" key="1">
    <citation type="submission" date="2018-12" db="EMBL/GenBank/DDBJ databases">
        <title>Tengunoibacter tsumagoiensis gen. nov., sp. nov., Dictyobacter kobayashii sp. nov., D. alpinus sp. nov., and D. joshuensis sp. nov. and description of Dictyobacteraceae fam. nov. within the order Ktedonobacterales isolated from Tengu-no-mugimeshi.</title>
        <authorList>
            <person name="Wang C.M."/>
            <person name="Zheng Y."/>
            <person name="Sakai Y."/>
            <person name="Toyoda A."/>
            <person name="Minakuchi Y."/>
            <person name="Abe K."/>
            <person name="Yokota A."/>
            <person name="Yabe S."/>
        </authorList>
    </citation>
    <scope>NUCLEOTIDE SEQUENCE [LARGE SCALE GENOMIC DNA]</scope>
    <source>
        <strain evidence="5">Uno11</strain>
    </source>
</reference>
<comment type="caution">
    <text evidence="4">The sequence shown here is derived from an EMBL/GenBank/DDBJ whole genome shotgun (WGS) entry which is preliminary data.</text>
</comment>
<evidence type="ECO:0000256" key="2">
    <source>
        <dbReference type="SAM" id="Phobius"/>
    </source>
</evidence>
<sequence>MKSYLKTFLISGIVIMVLIGTAMFVLVKPFAAQATSNVHQQTAKSTPISSPYADGQKATPTHIAIAQPTKVVQSTKTTIKAVQPTPTPAPVTPTVSWNDAPKTEYTTSATNVRSTPYTNGAIVATLEANATVTVYGTINGETVSTSPTWYRVSDQNSAPQYIYSGLLTTDKPAPAPSVNVGGAMPIVPQPQGTQLM</sequence>
<dbReference type="Pfam" id="PF08239">
    <property type="entry name" value="SH3_3"/>
    <property type="match status" value="1"/>
</dbReference>
<name>A0A402AY00_9CHLR</name>
<feature type="region of interest" description="Disordered" evidence="1">
    <location>
        <begin position="174"/>
        <end position="196"/>
    </location>
</feature>
<dbReference type="Gene3D" id="2.30.30.40">
    <property type="entry name" value="SH3 Domains"/>
    <property type="match status" value="1"/>
</dbReference>
<feature type="transmembrane region" description="Helical" evidence="2">
    <location>
        <begin position="7"/>
        <end position="27"/>
    </location>
</feature>
<evidence type="ECO:0000259" key="3">
    <source>
        <dbReference type="SMART" id="SM00287"/>
    </source>
</evidence>
<keyword evidence="2" id="KW-0812">Transmembrane</keyword>
<organism evidence="4 5">
    <name type="scientific">Dictyobacter kobayashii</name>
    <dbReference type="NCBI Taxonomy" id="2014872"/>
    <lineage>
        <taxon>Bacteria</taxon>
        <taxon>Bacillati</taxon>
        <taxon>Chloroflexota</taxon>
        <taxon>Ktedonobacteria</taxon>
        <taxon>Ktedonobacterales</taxon>
        <taxon>Dictyobacteraceae</taxon>
        <taxon>Dictyobacter</taxon>
    </lineage>
</organism>
<dbReference type="EMBL" id="BIFS01000002">
    <property type="protein sequence ID" value="GCE23934.1"/>
    <property type="molecule type" value="Genomic_DNA"/>
</dbReference>
<evidence type="ECO:0000313" key="5">
    <source>
        <dbReference type="Proteomes" id="UP000287188"/>
    </source>
</evidence>
<feature type="region of interest" description="Disordered" evidence="1">
    <location>
        <begin position="81"/>
        <end position="100"/>
    </location>
</feature>
<gene>
    <name evidence="4" type="ORF">KDK_77340</name>
</gene>
<feature type="domain" description="SH3b" evidence="3">
    <location>
        <begin position="100"/>
        <end position="171"/>
    </location>
</feature>
<dbReference type="AlphaFoldDB" id="A0A402AY00"/>
<keyword evidence="2" id="KW-0472">Membrane</keyword>
<dbReference type="SMART" id="SM00287">
    <property type="entry name" value="SH3b"/>
    <property type="match status" value="1"/>
</dbReference>
<accession>A0A402AY00</accession>
<dbReference type="RefSeq" id="WP_161977978.1">
    <property type="nucleotide sequence ID" value="NZ_BIFS01000002.1"/>
</dbReference>
<evidence type="ECO:0000313" key="4">
    <source>
        <dbReference type="EMBL" id="GCE23934.1"/>
    </source>
</evidence>
<keyword evidence="2" id="KW-1133">Transmembrane helix</keyword>